<dbReference type="OrthoDB" id="6749693at2759"/>
<dbReference type="EMBL" id="UYSU01038963">
    <property type="protein sequence ID" value="VDM00817.1"/>
    <property type="molecule type" value="Genomic_DNA"/>
</dbReference>
<reference evidence="2 3" key="2">
    <citation type="submission" date="2018-11" db="EMBL/GenBank/DDBJ databases">
        <authorList>
            <consortium name="Pathogen Informatics"/>
        </authorList>
    </citation>
    <scope>NUCLEOTIDE SEQUENCE [LARGE SCALE GENOMIC DNA]</scope>
    <source>
        <strain evidence="2 3">NST_G2</strain>
    </source>
</reference>
<gene>
    <name evidence="2" type="ORF">SSLN_LOCUS14431</name>
</gene>
<keyword evidence="3" id="KW-1185">Reference proteome</keyword>
<organism evidence="4">
    <name type="scientific">Schistocephalus solidus</name>
    <name type="common">Tapeworm</name>
    <dbReference type="NCBI Taxonomy" id="70667"/>
    <lineage>
        <taxon>Eukaryota</taxon>
        <taxon>Metazoa</taxon>
        <taxon>Spiralia</taxon>
        <taxon>Lophotrochozoa</taxon>
        <taxon>Platyhelminthes</taxon>
        <taxon>Cestoda</taxon>
        <taxon>Eucestoda</taxon>
        <taxon>Diphyllobothriidea</taxon>
        <taxon>Diphyllobothriidae</taxon>
        <taxon>Schistocephalus</taxon>
    </lineage>
</organism>
<evidence type="ECO:0000313" key="3">
    <source>
        <dbReference type="Proteomes" id="UP000275846"/>
    </source>
</evidence>
<name>A0A183TD83_SCHSO</name>
<evidence type="ECO:0000313" key="4">
    <source>
        <dbReference type="WBParaSite" id="SSLN_0001497301-mRNA-1"/>
    </source>
</evidence>
<dbReference type="PANTHER" id="PTHR47027">
    <property type="entry name" value="REVERSE TRANSCRIPTASE DOMAIN-CONTAINING PROTEIN"/>
    <property type="match status" value="1"/>
</dbReference>
<dbReference type="AlphaFoldDB" id="A0A183TD83"/>
<accession>A0A183TD83</accession>
<dbReference type="Proteomes" id="UP000275846">
    <property type="component" value="Unassembled WGS sequence"/>
</dbReference>
<reference evidence="4" key="1">
    <citation type="submission" date="2016-06" db="UniProtKB">
        <authorList>
            <consortium name="WormBaseParasite"/>
        </authorList>
    </citation>
    <scope>IDENTIFICATION</scope>
</reference>
<dbReference type="PANTHER" id="PTHR47027:SF26">
    <property type="entry name" value="REVERSE TRANSCRIPTASE DOMAIN-CONTAINING PROTEIN"/>
    <property type="match status" value="1"/>
</dbReference>
<proteinExistence type="predicted"/>
<protein>
    <submittedName>
        <fullName evidence="4">Reverse transcriptase domain-containing protein</fullName>
    </submittedName>
</protein>
<feature type="domain" description="Reverse transcriptase" evidence="1">
    <location>
        <begin position="86"/>
        <end position="189"/>
    </location>
</feature>
<evidence type="ECO:0000259" key="1">
    <source>
        <dbReference type="Pfam" id="PF00078"/>
    </source>
</evidence>
<dbReference type="InterPro" id="IPR000477">
    <property type="entry name" value="RT_dom"/>
</dbReference>
<evidence type="ECO:0000313" key="2">
    <source>
        <dbReference type="EMBL" id="VDM00817.1"/>
    </source>
</evidence>
<dbReference type="WBParaSite" id="SSLN_0001497301-mRNA-1">
    <property type="protein sequence ID" value="SSLN_0001497301-mRNA-1"/>
    <property type="gene ID" value="SSLN_0001497301"/>
</dbReference>
<dbReference type="Pfam" id="PF00078">
    <property type="entry name" value="RVT_1"/>
    <property type="match status" value="1"/>
</dbReference>
<sequence>MQDTWMIRKAEEIQGYVDQNDAKNFFQAAKSINGPCIKRTAPLLISDGTTLLMEKSQLLKRWAEHFRRGTIPGKSMWLPTTPRNNRHTFAARQLHEKYQEMQAYLYTTVVDLMKASDMVNRDRLWKIMQKFVCTEQFTHMVRQLHDGMMARITDNGTPYEAFAVTNGVKHGCVLAPTLFSRMLPVILMDAYHDGRPESSIAYRTDGHFLNIRRMQPQCVSTATVHDLSFAANYVPISNKHLTQPKRWSYTNRRPARIQCSSNKC</sequence>